<dbReference type="SUPFAM" id="SSF52374">
    <property type="entry name" value="Nucleotidylyl transferase"/>
    <property type="match status" value="1"/>
</dbReference>
<dbReference type="GO" id="GO:0005829">
    <property type="term" value="C:cytosol"/>
    <property type="evidence" value="ECO:0007669"/>
    <property type="project" value="TreeGrafter"/>
</dbReference>
<evidence type="ECO:0000256" key="8">
    <source>
        <dbReference type="ARBA" id="ARBA00033376"/>
    </source>
</evidence>
<evidence type="ECO:0000256" key="4">
    <source>
        <dbReference type="ARBA" id="ARBA00020068"/>
    </source>
</evidence>
<dbReference type="EC" id="6.3.1.13" evidence="3"/>
<keyword evidence="7" id="KW-0067">ATP-binding</keyword>
<dbReference type="AlphaFoldDB" id="A0A1J5Q6P4"/>
<evidence type="ECO:0000259" key="10">
    <source>
        <dbReference type="Pfam" id="PF01406"/>
    </source>
</evidence>
<evidence type="ECO:0000256" key="3">
    <source>
        <dbReference type="ARBA" id="ARBA00012088"/>
    </source>
</evidence>
<evidence type="ECO:0000256" key="6">
    <source>
        <dbReference type="ARBA" id="ARBA00022741"/>
    </source>
</evidence>
<evidence type="ECO:0000256" key="5">
    <source>
        <dbReference type="ARBA" id="ARBA00022598"/>
    </source>
</evidence>
<dbReference type="PRINTS" id="PR00983">
    <property type="entry name" value="TRNASYNTHCYS"/>
</dbReference>
<evidence type="ECO:0000256" key="2">
    <source>
        <dbReference type="ARBA" id="ARBA00007723"/>
    </source>
</evidence>
<dbReference type="InterPro" id="IPR017812">
    <property type="entry name" value="Mycothiol_ligase_MshC"/>
</dbReference>
<evidence type="ECO:0000313" key="11">
    <source>
        <dbReference type="EMBL" id="OIQ79048.1"/>
    </source>
</evidence>
<comment type="similarity">
    <text evidence="2">Belongs to the class-I aminoacyl-tRNA synthetase family. MshC subfamily.</text>
</comment>
<dbReference type="InterPro" id="IPR024909">
    <property type="entry name" value="Cys-tRNA/MSH_ligase"/>
</dbReference>
<comment type="caution">
    <text evidence="11">The sequence shown here is derived from an EMBL/GenBank/DDBJ whole genome shotgun (WGS) entry which is preliminary data.</text>
</comment>
<dbReference type="NCBIfam" id="TIGR03447">
    <property type="entry name" value="mycothiol_MshC"/>
    <property type="match status" value="1"/>
</dbReference>
<dbReference type="EMBL" id="MLJW01001284">
    <property type="protein sequence ID" value="OIQ79048.1"/>
    <property type="molecule type" value="Genomic_DNA"/>
</dbReference>
<dbReference type="GO" id="GO:0010125">
    <property type="term" value="P:mycothiol biosynthetic process"/>
    <property type="evidence" value="ECO:0007669"/>
    <property type="project" value="InterPro"/>
</dbReference>
<dbReference type="Gene3D" id="1.20.120.640">
    <property type="entry name" value="Anticodon-binding domain of a subclass of class I aminoacyl-tRNA synthetases"/>
    <property type="match status" value="1"/>
</dbReference>
<proteinExistence type="inferred from homology"/>
<dbReference type="GO" id="GO:0005524">
    <property type="term" value="F:ATP binding"/>
    <property type="evidence" value="ECO:0007669"/>
    <property type="project" value="UniProtKB-KW"/>
</dbReference>
<keyword evidence="6" id="KW-0547">Nucleotide-binding</keyword>
<evidence type="ECO:0000256" key="7">
    <source>
        <dbReference type="ARBA" id="ARBA00022840"/>
    </source>
</evidence>
<reference evidence="11" key="1">
    <citation type="submission" date="2016-10" db="EMBL/GenBank/DDBJ databases">
        <title>Sequence of Gallionella enrichment culture.</title>
        <authorList>
            <person name="Poehlein A."/>
            <person name="Muehling M."/>
            <person name="Daniel R."/>
        </authorList>
    </citation>
    <scope>NUCLEOTIDE SEQUENCE</scope>
</reference>
<feature type="domain" description="tRNA synthetases class I catalytic" evidence="10">
    <location>
        <begin position="1"/>
        <end position="293"/>
    </location>
</feature>
<protein>
    <recommendedName>
        <fullName evidence="4">L-cysteine:1D-myo-inositol 2-amino-2-deoxy-alpha-D-glucopyranoside ligase</fullName>
        <ecNumber evidence="3">6.3.1.13</ecNumber>
    </recommendedName>
    <alternativeName>
        <fullName evidence="8">Mycothiol ligase</fullName>
    </alternativeName>
</protein>
<keyword evidence="5 11" id="KW-0436">Ligase</keyword>
<dbReference type="InterPro" id="IPR014729">
    <property type="entry name" value="Rossmann-like_a/b/a_fold"/>
</dbReference>
<sequence length="367" mass="40467">MYVCGITPYDATHMGHAATYVAFDLLNRAWRDSGHEVRYVQNITDVDDPLLIRAKERGENWEELAESQIALFRDDMTALRVLPPDHYIGAVEAIPLVVEAVGELFKSDGAYRVDDDIYFRVRRDPEFGTRSHFDPDEMLAIFAERGGDPSRKGKEDPLDCLLWQGERPGEPAWHTSLGAGRPGWHIECSAIALHYLGSSIDVQGGGSDLIFPHHEMGAAEARLLTGERFARSFVHAGMVGLDGEKMSKSKGNLVFVSTLLQSGVDPMAIRLALLADHYRTNRDWTSAGLERAQQRLGIWREELSRPAGPDAAETIWKIRAALANDLDAPAALSAVDDWCSLPRGEGDRPSEPGMIARAIDALLGIAI</sequence>
<evidence type="ECO:0000256" key="9">
    <source>
        <dbReference type="ARBA" id="ARBA00048350"/>
    </source>
</evidence>
<organism evidence="11">
    <name type="scientific">mine drainage metagenome</name>
    <dbReference type="NCBI Taxonomy" id="410659"/>
    <lineage>
        <taxon>unclassified sequences</taxon>
        <taxon>metagenomes</taxon>
        <taxon>ecological metagenomes</taxon>
    </lineage>
</organism>
<dbReference type="GO" id="GO:0004817">
    <property type="term" value="F:cysteine-tRNA ligase activity"/>
    <property type="evidence" value="ECO:0007669"/>
    <property type="project" value="TreeGrafter"/>
</dbReference>
<dbReference type="GO" id="GO:0006423">
    <property type="term" value="P:cysteinyl-tRNA aminoacylation"/>
    <property type="evidence" value="ECO:0007669"/>
    <property type="project" value="TreeGrafter"/>
</dbReference>
<comment type="function">
    <text evidence="1">Catalyzes the ATP-dependent condensation of GlcN-Ins and L-cysteine to form L-Cys-GlcN-Ins.</text>
</comment>
<dbReference type="PANTHER" id="PTHR10890:SF3">
    <property type="entry name" value="CYSTEINE--TRNA LIGASE, CYTOPLASMIC"/>
    <property type="match status" value="1"/>
</dbReference>
<evidence type="ECO:0000256" key="1">
    <source>
        <dbReference type="ARBA" id="ARBA00003679"/>
    </source>
</evidence>
<dbReference type="Pfam" id="PF01406">
    <property type="entry name" value="tRNA-synt_1e"/>
    <property type="match status" value="1"/>
</dbReference>
<name>A0A1J5Q6P4_9ZZZZ</name>
<dbReference type="InterPro" id="IPR032678">
    <property type="entry name" value="tRNA-synt_1_cat_dom"/>
</dbReference>
<gene>
    <name evidence="11" type="primary">mshC_2</name>
    <name evidence="11" type="ORF">GALL_392300</name>
</gene>
<accession>A0A1J5Q6P4</accession>
<dbReference type="PANTHER" id="PTHR10890">
    <property type="entry name" value="CYSTEINYL-TRNA SYNTHETASE"/>
    <property type="match status" value="1"/>
</dbReference>
<comment type="catalytic activity">
    <reaction evidence="9">
        <text>1D-myo-inositol 2-amino-2-deoxy-alpha-D-glucopyranoside + L-cysteine + ATP = 1D-myo-inositol 2-(L-cysteinylamino)-2-deoxy-alpha-D-glucopyranoside + AMP + diphosphate + H(+)</text>
        <dbReference type="Rhea" id="RHEA:26176"/>
        <dbReference type="ChEBI" id="CHEBI:15378"/>
        <dbReference type="ChEBI" id="CHEBI:30616"/>
        <dbReference type="ChEBI" id="CHEBI:33019"/>
        <dbReference type="ChEBI" id="CHEBI:35235"/>
        <dbReference type="ChEBI" id="CHEBI:58886"/>
        <dbReference type="ChEBI" id="CHEBI:58887"/>
        <dbReference type="ChEBI" id="CHEBI:456215"/>
        <dbReference type="EC" id="6.3.1.13"/>
    </reaction>
</comment>
<dbReference type="GO" id="GO:0035446">
    <property type="term" value="F:cysteine-glucosaminylinositol ligase activity"/>
    <property type="evidence" value="ECO:0007669"/>
    <property type="project" value="UniProtKB-EC"/>
</dbReference>
<dbReference type="CDD" id="cd00672">
    <property type="entry name" value="CysRS_core"/>
    <property type="match status" value="1"/>
</dbReference>
<dbReference type="Gene3D" id="3.40.50.620">
    <property type="entry name" value="HUPs"/>
    <property type="match status" value="1"/>
</dbReference>